<evidence type="ECO:0000313" key="2">
    <source>
        <dbReference type="EMBL" id="GEO42408.1"/>
    </source>
</evidence>
<protein>
    <submittedName>
        <fullName evidence="2">Uncharacterized protein</fullName>
    </submittedName>
</protein>
<keyword evidence="3" id="KW-1185">Reference proteome</keyword>
<feature type="compositionally biased region" description="Basic and acidic residues" evidence="1">
    <location>
        <begin position="30"/>
        <end position="51"/>
    </location>
</feature>
<dbReference type="EMBL" id="BJYZ01000041">
    <property type="protein sequence ID" value="GEO42408.1"/>
    <property type="molecule type" value="Genomic_DNA"/>
</dbReference>
<evidence type="ECO:0000313" key="3">
    <source>
        <dbReference type="Proteomes" id="UP000321523"/>
    </source>
</evidence>
<sequence>MSLTARKTAMSNSDREAQEQRNNPVGQRPQDIRSRTDVIMERDAHHLDNQHGESASVQGLSPEPDEAIRTGKEERMEKGASPTLDADGKPYGHDEDPDGTGTKAGTLGGIGGLP</sequence>
<feature type="compositionally biased region" description="Polar residues" evidence="1">
    <location>
        <begin position="1"/>
        <end position="12"/>
    </location>
</feature>
<proteinExistence type="predicted"/>
<feature type="region of interest" description="Disordered" evidence="1">
    <location>
        <begin position="1"/>
        <end position="114"/>
    </location>
</feature>
<name>A0A512E0Z9_9PROT</name>
<reference evidence="2 3" key="1">
    <citation type="submission" date="2019-07" db="EMBL/GenBank/DDBJ databases">
        <title>Whole genome shotgun sequence of Skermanella aerolata NBRC 106429.</title>
        <authorList>
            <person name="Hosoyama A."/>
            <person name="Uohara A."/>
            <person name="Ohji S."/>
            <person name="Ichikawa N."/>
        </authorList>
    </citation>
    <scope>NUCLEOTIDE SEQUENCE [LARGE SCALE GENOMIC DNA]</scope>
    <source>
        <strain evidence="2 3">NBRC 106429</strain>
    </source>
</reference>
<dbReference type="AlphaFoldDB" id="A0A512E0Z9"/>
<accession>A0A512E0Z9</accession>
<organism evidence="2 3">
    <name type="scientific">Skermanella aerolata</name>
    <dbReference type="NCBI Taxonomy" id="393310"/>
    <lineage>
        <taxon>Bacteria</taxon>
        <taxon>Pseudomonadati</taxon>
        <taxon>Pseudomonadota</taxon>
        <taxon>Alphaproteobacteria</taxon>
        <taxon>Rhodospirillales</taxon>
        <taxon>Azospirillaceae</taxon>
        <taxon>Skermanella</taxon>
    </lineage>
</organism>
<comment type="caution">
    <text evidence="2">The sequence shown here is derived from an EMBL/GenBank/DDBJ whole genome shotgun (WGS) entry which is preliminary data.</text>
</comment>
<dbReference type="Proteomes" id="UP000321523">
    <property type="component" value="Unassembled WGS sequence"/>
</dbReference>
<feature type="compositionally biased region" description="Basic and acidic residues" evidence="1">
    <location>
        <begin position="66"/>
        <end position="78"/>
    </location>
</feature>
<evidence type="ECO:0000256" key="1">
    <source>
        <dbReference type="SAM" id="MobiDB-lite"/>
    </source>
</evidence>
<gene>
    <name evidence="2" type="ORF">SAE02_65560</name>
</gene>